<dbReference type="EMBL" id="JBHULH010000012">
    <property type="protein sequence ID" value="MFD2568764.1"/>
    <property type="molecule type" value="Genomic_DNA"/>
</dbReference>
<gene>
    <name evidence="2" type="ORF">ACFSRZ_15420</name>
</gene>
<keyword evidence="1" id="KW-1133">Transmembrane helix</keyword>
<feature type="transmembrane region" description="Helical" evidence="1">
    <location>
        <begin position="354"/>
        <end position="375"/>
    </location>
</feature>
<feature type="transmembrane region" description="Helical" evidence="1">
    <location>
        <begin position="35"/>
        <end position="55"/>
    </location>
</feature>
<feature type="transmembrane region" description="Helical" evidence="1">
    <location>
        <begin position="67"/>
        <end position="88"/>
    </location>
</feature>
<sequence>MPKFLGLQPNITLVILYFFANIFYLIKYGARQEYIPVYILIALYLVIGLVALRVVKYFESKINKSRYFNTLFLSFGLLIFFALVILVLNVDESSLKVLRWKGMYTTISHVLEGNYPYTTFLDAKGDTTSNLPALFYIGLPFYLLGDVGLLQPFVFLLLFVVVYKSNLTNYIKVLMISLLVFSPAFLWEVAAKSDLMSNMVLVSLFILWWKSKWKNDMFKKPVLLSFFIAFFLLTRLFVVIPFVILFFSSFFKIEMKKKLWFIVGLLFFLGLISLPVLITIPDLDTAIKFNPLNNQTGEAPWYLSILFLSLSVIFSYVHSSLNQFFKLFLLLTFFLVLSRFFINVIEEGWQQNMFGSLFDISYFGLIIPLVLFSIFTEEKNTMHA</sequence>
<evidence type="ECO:0000313" key="3">
    <source>
        <dbReference type="Proteomes" id="UP001597508"/>
    </source>
</evidence>
<feature type="transmembrane region" description="Helical" evidence="1">
    <location>
        <begin position="301"/>
        <end position="318"/>
    </location>
</feature>
<keyword evidence="3" id="KW-1185">Reference proteome</keyword>
<organism evidence="2 3">
    <name type="scientific">Pseudotenacibaculum haliotis</name>
    <dbReference type="NCBI Taxonomy" id="1862138"/>
    <lineage>
        <taxon>Bacteria</taxon>
        <taxon>Pseudomonadati</taxon>
        <taxon>Bacteroidota</taxon>
        <taxon>Flavobacteriia</taxon>
        <taxon>Flavobacteriales</taxon>
        <taxon>Flavobacteriaceae</taxon>
        <taxon>Pseudotenacibaculum</taxon>
    </lineage>
</organism>
<evidence type="ECO:0000256" key="1">
    <source>
        <dbReference type="SAM" id="Phobius"/>
    </source>
</evidence>
<feature type="transmembrane region" description="Helical" evidence="1">
    <location>
        <begin position="170"/>
        <end position="189"/>
    </location>
</feature>
<feature type="transmembrane region" description="Helical" evidence="1">
    <location>
        <begin position="324"/>
        <end position="342"/>
    </location>
</feature>
<name>A0ABW5LVZ0_9FLAO</name>
<protein>
    <recommendedName>
        <fullName evidence="4">Glycosyltransferase RgtA/B/C/D-like domain-containing protein</fullName>
    </recommendedName>
</protein>
<keyword evidence="1" id="KW-0472">Membrane</keyword>
<evidence type="ECO:0008006" key="4">
    <source>
        <dbReference type="Google" id="ProtNLM"/>
    </source>
</evidence>
<feature type="transmembrane region" description="Helical" evidence="1">
    <location>
        <begin position="223"/>
        <end position="247"/>
    </location>
</feature>
<keyword evidence="1" id="KW-0812">Transmembrane</keyword>
<accession>A0ABW5LVZ0</accession>
<dbReference type="Proteomes" id="UP001597508">
    <property type="component" value="Unassembled WGS sequence"/>
</dbReference>
<feature type="transmembrane region" description="Helical" evidence="1">
    <location>
        <begin position="259"/>
        <end position="280"/>
    </location>
</feature>
<evidence type="ECO:0000313" key="2">
    <source>
        <dbReference type="EMBL" id="MFD2568764.1"/>
    </source>
</evidence>
<proteinExistence type="predicted"/>
<comment type="caution">
    <text evidence="2">The sequence shown here is derived from an EMBL/GenBank/DDBJ whole genome shotgun (WGS) entry which is preliminary data.</text>
</comment>
<feature type="transmembrane region" description="Helical" evidence="1">
    <location>
        <begin position="12"/>
        <end position="29"/>
    </location>
</feature>
<feature type="transmembrane region" description="Helical" evidence="1">
    <location>
        <begin position="141"/>
        <end position="163"/>
    </location>
</feature>
<reference evidence="3" key="1">
    <citation type="journal article" date="2019" name="Int. J. Syst. Evol. Microbiol.">
        <title>The Global Catalogue of Microorganisms (GCM) 10K type strain sequencing project: providing services to taxonomists for standard genome sequencing and annotation.</title>
        <authorList>
            <consortium name="The Broad Institute Genomics Platform"/>
            <consortium name="The Broad Institute Genome Sequencing Center for Infectious Disease"/>
            <person name="Wu L."/>
            <person name="Ma J."/>
        </authorList>
    </citation>
    <scope>NUCLEOTIDE SEQUENCE [LARGE SCALE GENOMIC DNA]</scope>
    <source>
        <strain evidence="3">KCTC 52127</strain>
    </source>
</reference>